<gene>
    <name evidence="2" type="ORF">X797_009830</name>
</gene>
<organism evidence="2 3">
    <name type="scientific">Metarhizium robertsii</name>
    <dbReference type="NCBI Taxonomy" id="568076"/>
    <lineage>
        <taxon>Eukaryota</taxon>
        <taxon>Fungi</taxon>
        <taxon>Dikarya</taxon>
        <taxon>Ascomycota</taxon>
        <taxon>Pezizomycotina</taxon>
        <taxon>Sordariomycetes</taxon>
        <taxon>Hypocreomycetidae</taxon>
        <taxon>Hypocreales</taxon>
        <taxon>Clavicipitaceae</taxon>
        <taxon>Metarhizium</taxon>
    </lineage>
</organism>
<dbReference type="EMBL" id="JELW01000041">
    <property type="protein sequence ID" value="EXU97065.1"/>
    <property type="molecule type" value="Genomic_DNA"/>
</dbReference>
<proteinExistence type="predicted"/>
<protein>
    <submittedName>
        <fullName evidence="2">Uncharacterized protein</fullName>
    </submittedName>
</protein>
<evidence type="ECO:0000313" key="3">
    <source>
        <dbReference type="Proteomes" id="UP000030151"/>
    </source>
</evidence>
<reference evidence="2 3" key="1">
    <citation type="submission" date="2014-02" db="EMBL/GenBank/DDBJ databases">
        <title>The genome sequence of the entomopathogenic fungus Metarhizium robertsii ARSEF 2575.</title>
        <authorList>
            <person name="Giuliano Garisto Donzelli B."/>
            <person name="Roe B.A."/>
            <person name="Macmil S.L."/>
            <person name="Krasnoff S.B."/>
            <person name="Gibson D.M."/>
        </authorList>
    </citation>
    <scope>NUCLEOTIDE SEQUENCE [LARGE SCALE GENOMIC DNA]</scope>
    <source>
        <strain evidence="2 3">ARSEF 2575</strain>
    </source>
</reference>
<name>A0A0A1UQ69_9HYPO</name>
<feature type="compositionally biased region" description="Low complexity" evidence="1">
    <location>
        <begin position="9"/>
        <end position="24"/>
    </location>
</feature>
<accession>A0A0A1UQ69</accession>
<evidence type="ECO:0000256" key="1">
    <source>
        <dbReference type="SAM" id="MobiDB-lite"/>
    </source>
</evidence>
<comment type="caution">
    <text evidence="2">The sequence shown here is derived from an EMBL/GenBank/DDBJ whole genome shotgun (WGS) entry which is preliminary data.</text>
</comment>
<dbReference type="Proteomes" id="UP000030151">
    <property type="component" value="Unassembled WGS sequence"/>
</dbReference>
<evidence type="ECO:0000313" key="2">
    <source>
        <dbReference type="EMBL" id="EXU97065.1"/>
    </source>
</evidence>
<sequence length="77" mass="8201">MADPAPKTSNASDASNASDGGSSSQNKSGTVICDKMIGHTWFARPGFEAKTCPYCQKTAGGSSKEYLVLRERTLQKE</sequence>
<feature type="region of interest" description="Disordered" evidence="1">
    <location>
        <begin position="1"/>
        <end position="29"/>
    </location>
</feature>
<dbReference type="AlphaFoldDB" id="A0A0A1UQ69"/>
<dbReference type="HOGENOM" id="CLU_2850203_0_0_1"/>
<dbReference type="OrthoDB" id="10417805at2759"/>